<dbReference type="InterPro" id="IPR011990">
    <property type="entry name" value="TPR-like_helical_dom_sf"/>
</dbReference>
<dbReference type="Gene3D" id="1.25.40.10">
    <property type="entry name" value="Tetratricopeptide repeat domain"/>
    <property type="match status" value="2"/>
</dbReference>
<dbReference type="KEGG" id="ams:AMIS_7940"/>
<dbReference type="InterPro" id="IPR019734">
    <property type="entry name" value="TPR_rpt"/>
</dbReference>
<dbReference type="RefSeq" id="WP_014440911.1">
    <property type="nucleotide sequence ID" value="NC_017093.1"/>
</dbReference>
<dbReference type="EMBL" id="AP012319">
    <property type="protein sequence ID" value="BAL86014.1"/>
    <property type="molecule type" value="Genomic_DNA"/>
</dbReference>
<dbReference type="STRING" id="512565.AMIS_7940"/>
<name>I0GZ27_ACTM4</name>
<dbReference type="PANTHER" id="PTHR45586:SF1">
    <property type="entry name" value="LIPOPOLYSACCHARIDE ASSEMBLY PROTEIN B"/>
    <property type="match status" value="1"/>
</dbReference>
<keyword evidence="5" id="KW-1185">Reference proteome</keyword>
<dbReference type="Proteomes" id="UP000007882">
    <property type="component" value="Chromosome"/>
</dbReference>
<dbReference type="Pfam" id="PF13431">
    <property type="entry name" value="TPR_17"/>
    <property type="match status" value="1"/>
</dbReference>
<reference evidence="4 5" key="1">
    <citation type="submission" date="2012-02" db="EMBL/GenBank/DDBJ databases">
        <title>Complete genome sequence of Actinoplanes missouriensis 431 (= NBRC 102363).</title>
        <authorList>
            <person name="Ohnishi Y."/>
            <person name="Ishikawa J."/>
            <person name="Sekine M."/>
            <person name="Hosoyama A."/>
            <person name="Harada T."/>
            <person name="Narita H."/>
            <person name="Hata T."/>
            <person name="Konno Y."/>
            <person name="Tutikane K."/>
            <person name="Fujita N."/>
            <person name="Horinouchi S."/>
            <person name="Hayakawa M."/>
        </authorList>
    </citation>
    <scope>NUCLEOTIDE SEQUENCE [LARGE SCALE GENOMIC DNA]</scope>
    <source>
        <strain evidence="5">ATCC 14538 / DSM 43046 / CBS 188.64 / JCM 3121 / NBRC 102363 / NCIMB 12654 / NRRL B-3342 / UNCC 431</strain>
    </source>
</reference>
<feature type="repeat" description="TPR" evidence="3">
    <location>
        <begin position="301"/>
        <end position="334"/>
    </location>
</feature>
<accession>I0GZ27</accession>
<sequence>MTLVQVLADELSVHMSCDFRLTNPYTRQTVDDSAHKLVSIQGAGWQGLVGVTGVSVIDAMPVGEWMARTVGGFRSDLTFQEALSRLITAETSIAKILDPRAKWHTFVVGAVIGSQSTIAFVSNYQSVNDIPGSPLPSAPSDHFSVSIAKPKKARLFLAGAVHSVSKLEQEGLEAALRSGLPEAKIKERLRDVNIAASRRNAIQEQAKYRYGSGTVSEGCYVASIDATGRGTSRPFLTDQQKGDFITPEMAQILGQAGLSIRPAIDTDGRHKPVRLIQSASGSYNPSANYFREQFKLQPANSELWNNYGAWLNSKGMTPQAKEAFRRAIELDPRNTTALANLAKRFWFDDGDWLAAKEMYETALRASEPDVPSWILSDFADLLSQDGASIGRADALHQRASLDIGNPVTIARRAHFIAEHGASVERAIEMIEQAIAKQPNNFQIWFIAAKIDQYFAKDFPAARYKLEKALELAPDDVDVLLQYANLLLIQHEPETAVHFYRRAVKRGIDLKLLRGNYGLALLCARKPKPAWHQLKRAMQLLPDAVDVKINASAAMYVLGYDGAHKILERVLLESPSNELELEASAILLAAEINGSGVDMLRARMVTLIESGVTADDLAVRAVAQSLPAPERRAYALTVADVIAGISPATALTPS</sequence>
<evidence type="ECO:0000313" key="5">
    <source>
        <dbReference type="Proteomes" id="UP000007882"/>
    </source>
</evidence>
<dbReference type="InterPro" id="IPR051012">
    <property type="entry name" value="CellSynth/LPSAsmb/PSIAsmb"/>
</dbReference>
<dbReference type="PATRIC" id="fig|512565.3.peg.797"/>
<dbReference type="SUPFAM" id="SSF48452">
    <property type="entry name" value="TPR-like"/>
    <property type="match status" value="1"/>
</dbReference>
<gene>
    <name evidence="4" type="ordered locus">AMIS_7940</name>
</gene>
<evidence type="ECO:0000256" key="1">
    <source>
        <dbReference type="ARBA" id="ARBA00022737"/>
    </source>
</evidence>
<evidence type="ECO:0000256" key="2">
    <source>
        <dbReference type="ARBA" id="ARBA00022803"/>
    </source>
</evidence>
<protein>
    <submittedName>
        <fullName evidence="4">Uncharacterized protein</fullName>
    </submittedName>
</protein>
<keyword evidence="1" id="KW-0677">Repeat</keyword>
<proteinExistence type="predicted"/>
<organism evidence="4 5">
    <name type="scientific">Actinoplanes missouriensis (strain ATCC 14538 / DSM 43046 / CBS 188.64 / JCM 3121 / NBRC 102363 / NCIMB 12654 / NRRL B-3342 / UNCC 431)</name>
    <dbReference type="NCBI Taxonomy" id="512565"/>
    <lineage>
        <taxon>Bacteria</taxon>
        <taxon>Bacillati</taxon>
        <taxon>Actinomycetota</taxon>
        <taxon>Actinomycetes</taxon>
        <taxon>Micromonosporales</taxon>
        <taxon>Micromonosporaceae</taxon>
        <taxon>Actinoplanes</taxon>
    </lineage>
</organism>
<dbReference type="Pfam" id="PF13181">
    <property type="entry name" value="TPR_8"/>
    <property type="match status" value="1"/>
</dbReference>
<dbReference type="PROSITE" id="PS50005">
    <property type="entry name" value="TPR"/>
    <property type="match status" value="1"/>
</dbReference>
<dbReference type="OrthoDB" id="5183900at2"/>
<evidence type="ECO:0000313" key="4">
    <source>
        <dbReference type="EMBL" id="BAL86014.1"/>
    </source>
</evidence>
<evidence type="ECO:0000256" key="3">
    <source>
        <dbReference type="PROSITE-ProRule" id="PRU00339"/>
    </source>
</evidence>
<keyword evidence="2 3" id="KW-0802">TPR repeat</keyword>
<dbReference type="HOGENOM" id="CLU_419587_0_0_11"/>
<dbReference type="PANTHER" id="PTHR45586">
    <property type="entry name" value="TPR REPEAT-CONTAINING PROTEIN PA4667"/>
    <property type="match status" value="1"/>
</dbReference>
<dbReference type="AlphaFoldDB" id="I0GZ27"/>
<dbReference type="SMART" id="SM00028">
    <property type="entry name" value="TPR"/>
    <property type="match status" value="3"/>
</dbReference>